<dbReference type="GO" id="GO:0009103">
    <property type="term" value="P:lipopolysaccharide biosynthetic process"/>
    <property type="evidence" value="ECO:0007669"/>
    <property type="project" value="TreeGrafter"/>
</dbReference>
<dbReference type="AlphaFoldDB" id="A0A316X9K0"/>
<evidence type="ECO:0000256" key="1">
    <source>
        <dbReference type="ARBA" id="ARBA00022679"/>
    </source>
</evidence>
<dbReference type="OrthoDB" id="1059846at2"/>
<proteinExistence type="predicted"/>
<dbReference type="Proteomes" id="UP000236594">
    <property type="component" value="Unassembled WGS sequence"/>
</dbReference>
<dbReference type="PANTHER" id="PTHR46401">
    <property type="entry name" value="GLYCOSYLTRANSFERASE WBBK-RELATED"/>
    <property type="match status" value="1"/>
</dbReference>
<dbReference type="Pfam" id="PF13692">
    <property type="entry name" value="Glyco_trans_1_4"/>
    <property type="match status" value="1"/>
</dbReference>
<dbReference type="SUPFAM" id="SSF53756">
    <property type="entry name" value="UDP-Glycosyltransferase/glycogen phosphorylase"/>
    <property type="match status" value="1"/>
</dbReference>
<reference evidence="2 3" key="1">
    <citation type="submission" date="2018-04" db="EMBL/GenBank/DDBJ databases">
        <title>Draft Genome Sequence of Phosphate-Solubilizing Chryseobacterium sp. ISE14 that is a Biocontrol and Plant Growth-Promoting Rhizobacterium Isolated from Cucumber.</title>
        <authorList>
            <person name="Jeong J.-J."/>
            <person name="Sang M.K."/>
            <person name="Choi I.-G."/>
            <person name="Kim K.D."/>
        </authorList>
    </citation>
    <scope>NUCLEOTIDE SEQUENCE [LARGE SCALE GENOMIC DNA]</scope>
    <source>
        <strain evidence="2 3">ISE14</strain>
    </source>
</reference>
<organism evidence="2 3">
    <name type="scientific">Chryseobacterium phosphatilyticum</name>
    <dbReference type="NCBI Taxonomy" id="475075"/>
    <lineage>
        <taxon>Bacteria</taxon>
        <taxon>Pseudomonadati</taxon>
        <taxon>Bacteroidota</taxon>
        <taxon>Flavobacteriia</taxon>
        <taxon>Flavobacteriales</taxon>
        <taxon>Weeksellaceae</taxon>
        <taxon>Chryseobacterium group</taxon>
        <taxon>Chryseobacterium</taxon>
    </lineage>
</organism>
<dbReference type="EMBL" id="PPED02000002">
    <property type="protein sequence ID" value="PWN69869.1"/>
    <property type="molecule type" value="Genomic_DNA"/>
</dbReference>
<keyword evidence="3" id="KW-1185">Reference proteome</keyword>
<dbReference type="GO" id="GO:0016757">
    <property type="term" value="F:glycosyltransferase activity"/>
    <property type="evidence" value="ECO:0007669"/>
    <property type="project" value="TreeGrafter"/>
</dbReference>
<dbReference type="PANTHER" id="PTHR46401:SF2">
    <property type="entry name" value="GLYCOSYLTRANSFERASE WBBK-RELATED"/>
    <property type="match status" value="1"/>
</dbReference>
<evidence type="ECO:0008006" key="4">
    <source>
        <dbReference type="Google" id="ProtNLM"/>
    </source>
</evidence>
<gene>
    <name evidence="2" type="ORF">C1631_007575</name>
</gene>
<evidence type="ECO:0000313" key="2">
    <source>
        <dbReference type="EMBL" id="PWN69869.1"/>
    </source>
</evidence>
<name>A0A316X9K0_9FLAO</name>
<dbReference type="Gene3D" id="3.40.50.2000">
    <property type="entry name" value="Glycogen Phosphorylase B"/>
    <property type="match status" value="2"/>
</dbReference>
<protein>
    <recommendedName>
        <fullName evidence="4">Glycosyl transferase family 1</fullName>
    </recommendedName>
</protein>
<comment type="caution">
    <text evidence="2">The sequence shown here is derived from an EMBL/GenBank/DDBJ whole genome shotgun (WGS) entry which is preliminary data.</text>
</comment>
<sequence length="385" mass="44874">MKKKILYFMPDCPTEGKAGNITRCMQMLEFLNDSSEYNEVDFLSISDWGTWTPTSTKAFHDLYPNINLILTNRKIDKKKHPIKSILFYKIPNFLPKLLRGITIDISNPFLNKKVTQILNAKKYDKIIISYASWSSLIDKLGYKSYLILDSHDFITAQSRNKINRIGKLFQSEVKAMRKFDEIWTFSVEERYIFEQFTDSKIIHIPISFPQKPLRSLKQDYTYDVVYVASNNQHNINSINWFLEKVLPYLKENIKIHIIGKVGKEIKKQYPNVIVHGMVDDLQEFYDNARITICPMLSGTGVKIKVLESLSNNLPVVTNTRGVDGLSQKNDNGCLVTDDAKEFAEYMEVLLKNDEFYDSQRQKAHEFIKNNHSLEKEIVFFKNKFS</sequence>
<evidence type="ECO:0000313" key="3">
    <source>
        <dbReference type="Proteomes" id="UP000236594"/>
    </source>
</evidence>
<keyword evidence="1" id="KW-0808">Transferase</keyword>
<dbReference type="RefSeq" id="WP_109711543.1">
    <property type="nucleotide sequence ID" value="NZ_PPED02000002.1"/>
</dbReference>
<accession>A0A316X9K0</accession>